<accession>A0ABN8Q2U1</accession>
<feature type="chain" id="PRO_5045196076" description="Secreted protein" evidence="1">
    <location>
        <begin position="19"/>
        <end position="127"/>
    </location>
</feature>
<keyword evidence="3" id="KW-1185">Reference proteome</keyword>
<evidence type="ECO:0000313" key="2">
    <source>
        <dbReference type="EMBL" id="CAH3155924.1"/>
    </source>
</evidence>
<evidence type="ECO:0008006" key="4">
    <source>
        <dbReference type="Google" id="ProtNLM"/>
    </source>
</evidence>
<sequence>MMVPLFLVLLSLLAVGHATKYCWENSPEAACYYIQDPCPKGLKDCSRNFVCQSTVGKTRRSQLLYGRPTAIPKIIPAHRVLKIALMNSFVVCQATNAAARRLCRRLCRPPHRHLSQVCIIFANYFTI</sequence>
<gene>
    <name evidence="2" type="ORF">PEVE_00002030</name>
</gene>
<keyword evidence="1" id="KW-0732">Signal</keyword>
<comment type="caution">
    <text evidence="2">The sequence shown here is derived from an EMBL/GenBank/DDBJ whole genome shotgun (WGS) entry which is preliminary data.</text>
</comment>
<proteinExistence type="predicted"/>
<reference evidence="2 3" key="1">
    <citation type="submission" date="2022-05" db="EMBL/GenBank/DDBJ databases">
        <authorList>
            <consortium name="Genoscope - CEA"/>
            <person name="William W."/>
        </authorList>
    </citation>
    <scope>NUCLEOTIDE SEQUENCE [LARGE SCALE GENOMIC DNA]</scope>
</reference>
<organism evidence="2 3">
    <name type="scientific">Porites evermanni</name>
    <dbReference type="NCBI Taxonomy" id="104178"/>
    <lineage>
        <taxon>Eukaryota</taxon>
        <taxon>Metazoa</taxon>
        <taxon>Cnidaria</taxon>
        <taxon>Anthozoa</taxon>
        <taxon>Hexacorallia</taxon>
        <taxon>Scleractinia</taxon>
        <taxon>Fungiina</taxon>
        <taxon>Poritidae</taxon>
        <taxon>Porites</taxon>
    </lineage>
</organism>
<feature type="signal peptide" evidence="1">
    <location>
        <begin position="1"/>
        <end position="18"/>
    </location>
</feature>
<dbReference type="EMBL" id="CALNXI010001110">
    <property type="protein sequence ID" value="CAH3155924.1"/>
    <property type="molecule type" value="Genomic_DNA"/>
</dbReference>
<name>A0ABN8Q2U1_9CNID</name>
<evidence type="ECO:0000256" key="1">
    <source>
        <dbReference type="SAM" id="SignalP"/>
    </source>
</evidence>
<protein>
    <recommendedName>
        <fullName evidence="4">Secreted protein</fullName>
    </recommendedName>
</protein>
<evidence type="ECO:0000313" key="3">
    <source>
        <dbReference type="Proteomes" id="UP001159427"/>
    </source>
</evidence>
<dbReference type="Proteomes" id="UP001159427">
    <property type="component" value="Unassembled WGS sequence"/>
</dbReference>